<gene>
    <name evidence="2" type="ORF">Amon01_000157500</name>
</gene>
<feature type="compositionally biased region" description="Low complexity" evidence="1">
    <location>
        <begin position="742"/>
        <end position="752"/>
    </location>
</feature>
<feature type="region of interest" description="Disordered" evidence="1">
    <location>
        <begin position="1089"/>
        <end position="1155"/>
    </location>
</feature>
<sequence length="1220" mass="136765">MNKLKNALKFKSRQKVKSLNHTQRKKESYMTDFEQEILSKHANPNTNNNNNRFTHQRIPTTTSTKQVSNDSESSIGSEYEFSVNENTTTSSPDTPQTQSWSTNQFLLDSELLTSGVVNYGGLSGKAKLLSHQQSTTPLAPSLSDHTFLRTESEDRFFQIISSVELPMSIVYQIFKEVILVNLSLPEIIQLIHYNIQLDQILIQLFQDSTFNCNNDCQLRIESGSDKESIAIDMNCIAPDHLKTLFEFLTDANVKAKKLTLIDCSPTFYLDYNDGFVLFLNECFNEIAFLFYFLKPPMDFHIIPEHFEYGSYISHLIFLKFPFGLKFDKFPNLHYIYILVDKNSKKQAIASTTNNSSSGLAISGPESTSGSVPVSASDSSNGSPLTSSTSLPLPLPLTDTNCEEITHWLNLHGTSLDVCRKLVLDLDYDQSLPPYFLQYLHNFQNNAHTKVEIRHSCYRDYTPKRPTLIKKFSREHKHRQHLESVKPLITNLSYCYLDETNDSIEFVDSCTNLQVLLYNSELYRLETVHFDKLTREEPGYSPSPFNISFDNLTNLQHLDISLTKLTKAFFDNLPESLFDLRLKNCSIKWKYIRLPHSLTRLEIITTKRSCILPVLENSPSLNSLSEVKVLVNWLKWEQLPPVQEIQSFVSSLPSGVSDFELLFGDARSPTGEEMLMCQLEMEHEQEMQMELEEQEMKKKKSLLLKMERQQFRHARAQSQQIVSTTIPMPRRVPSQSEPPSPTLPLFSTPSTQSKPKSNGKQLSQQTQKQEHRRQNSTNNATITSELLSMTNPVSSPPQTPAGVTLKQERSFDKYHNHRRSSSQTLNSAYVYPNSAVRYPSSAVPYPYSSQSQQHQDKQQSQLQHQPSRYGHQQHKNKPYPINLVSFKNLTNLKNFKVDIRHLPSINPILSKSYPNTSVSNIKQSIPTPSHSTLAAPAAIPQYTLSNLPAKIENLSLQIYASHIKDDFPKNLRSLTLNLEKLRSTTASHFLQRYIIAKLNNLDELCLRISCFGGLLERRCFDFGSVSIFGGSGSSGTSSGGWSGSGGSSNGSSGSVVASVGGSRLKSFTLEVVGVEDIGIDEFGLIGKAPRRRGHGRSVSAGIIPGSTTSSSSTSGAGHHQGHTRSSSVGVINSNSKTMHQGHARSSSVGTTPKTTSLASVHQGSISGIGGVRLLLPEIPSTLNKCIIRAKLPWYQLFVGGVSFEKLPSNVSNKIFEEVLID</sequence>
<reference evidence="2" key="1">
    <citation type="submission" date="2023-04" db="EMBL/GenBank/DDBJ databases">
        <title>Ambrosiozyma monospora NBRC 1965.</title>
        <authorList>
            <person name="Ichikawa N."/>
            <person name="Sato H."/>
            <person name="Tonouchi N."/>
        </authorList>
    </citation>
    <scope>NUCLEOTIDE SEQUENCE</scope>
    <source>
        <strain evidence="2">NBRC 1965</strain>
    </source>
</reference>
<feature type="region of interest" description="Disordered" evidence="1">
    <location>
        <begin position="1030"/>
        <end position="1054"/>
    </location>
</feature>
<dbReference type="Proteomes" id="UP001165063">
    <property type="component" value="Unassembled WGS sequence"/>
</dbReference>
<dbReference type="EMBL" id="BSXU01000500">
    <property type="protein sequence ID" value="GMG20898.1"/>
    <property type="molecule type" value="Genomic_DNA"/>
</dbReference>
<feature type="compositionally biased region" description="Basic residues" evidence="1">
    <location>
        <begin position="1"/>
        <end position="24"/>
    </location>
</feature>
<evidence type="ECO:0000313" key="3">
    <source>
        <dbReference type="Proteomes" id="UP001165063"/>
    </source>
</evidence>
<feature type="compositionally biased region" description="Polar residues" evidence="1">
    <location>
        <begin position="1122"/>
        <end position="1155"/>
    </location>
</feature>
<accession>A0A9W6YN93</accession>
<feature type="compositionally biased region" description="Gly residues" evidence="1">
    <location>
        <begin position="1030"/>
        <end position="1047"/>
    </location>
</feature>
<comment type="caution">
    <text evidence="2">The sequence shown here is derived from an EMBL/GenBank/DDBJ whole genome shotgun (WGS) entry which is preliminary data.</text>
</comment>
<feature type="region of interest" description="Disordered" evidence="1">
    <location>
        <begin position="1"/>
        <end position="27"/>
    </location>
</feature>
<feature type="compositionally biased region" description="Low complexity" evidence="1">
    <location>
        <begin position="366"/>
        <end position="391"/>
    </location>
</feature>
<protein>
    <submittedName>
        <fullName evidence="2">Unnamed protein product</fullName>
    </submittedName>
</protein>
<name>A0A9W6YN93_AMBMO</name>
<feature type="compositionally biased region" description="Polar residues" evidence="1">
    <location>
        <begin position="57"/>
        <end position="76"/>
    </location>
</feature>
<keyword evidence="3" id="KW-1185">Reference proteome</keyword>
<evidence type="ECO:0000313" key="2">
    <source>
        <dbReference type="EMBL" id="GMG20898.1"/>
    </source>
</evidence>
<feature type="compositionally biased region" description="Low complexity" evidence="1">
    <location>
        <begin position="840"/>
        <end position="866"/>
    </location>
</feature>
<feature type="compositionally biased region" description="Polar residues" evidence="1">
    <location>
        <begin position="753"/>
        <end position="766"/>
    </location>
</feature>
<feature type="region of interest" description="Disordered" evidence="1">
    <location>
        <begin position="41"/>
        <end position="77"/>
    </location>
</feature>
<organism evidence="2 3">
    <name type="scientific">Ambrosiozyma monospora</name>
    <name type="common">Yeast</name>
    <name type="synonym">Endomycopsis monosporus</name>
    <dbReference type="NCBI Taxonomy" id="43982"/>
    <lineage>
        <taxon>Eukaryota</taxon>
        <taxon>Fungi</taxon>
        <taxon>Dikarya</taxon>
        <taxon>Ascomycota</taxon>
        <taxon>Saccharomycotina</taxon>
        <taxon>Pichiomycetes</taxon>
        <taxon>Pichiales</taxon>
        <taxon>Pichiaceae</taxon>
        <taxon>Ambrosiozyma</taxon>
    </lineage>
</organism>
<feature type="compositionally biased region" description="Polar residues" evidence="1">
    <location>
        <begin position="715"/>
        <end position="725"/>
    </location>
</feature>
<proteinExistence type="predicted"/>
<feature type="region of interest" description="Disordered" evidence="1">
    <location>
        <begin position="353"/>
        <end position="391"/>
    </location>
</feature>
<feature type="region of interest" description="Disordered" evidence="1">
    <location>
        <begin position="840"/>
        <end position="877"/>
    </location>
</feature>
<feature type="region of interest" description="Disordered" evidence="1">
    <location>
        <begin position="713"/>
        <end position="778"/>
    </location>
</feature>
<evidence type="ECO:0000256" key="1">
    <source>
        <dbReference type="SAM" id="MobiDB-lite"/>
    </source>
</evidence>
<dbReference type="AlphaFoldDB" id="A0A9W6YN93"/>